<dbReference type="EMBL" id="BOQL01000014">
    <property type="protein sequence ID" value="GIM64967.1"/>
    <property type="molecule type" value="Genomic_DNA"/>
</dbReference>
<evidence type="ECO:0000313" key="2">
    <source>
        <dbReference type="Proteomes" id="UP000681340"/>
    </source>
</evidence>
<dbReference type="Proteomes" id="UP000681340">
    <property type="component" value="Unassembled WGS sequence"/>
</dbReference>
<reference evidence="1" key="1">
    <citation type="submission" date="2021-03" db="EMBL/GenBank/DDBJ databases">
        <title>Whole genome shotgun sequence of Actinoplanes auranticolor NBRC 12245.</title>
        <authorList>
            <person name="Komaki H."/>
            <person name="Tamura T."/>
        </authorList>
    </citation>
    <scope>NUCLEOTIDE SEQUENCE</scope>
    <source>
        <strain evidence="1">NBRC 12245</strain>
    </source>
</reference>
<keyword evidence="2" id="KW-1185">Reference proteome</keyword>
<organism evidence="1 2">
    <name type="scientific">Actinoplanes auranticolor</name>
    <dbReference type="NCBI Taxonomy" id="47988"/>
    <lineage>
        <taxon>Bacteria</taxon>
        <taxon>Bacillati</taxon>
        <taxon>Actinomycetota</taxon>
        <taxon>Actinomycetes</taxon>
        <taxon>Micromonosporales</taxon>
        <taxon>Micromonosporaceae</taxon>
        <taxon>Actinoplanes</taxon>
    </lineage>
</organism>
<protein>
    <submittedName>
        <fullName evidence="1">Uncharacterized protein</fullName>
    </submittedName>
</protein>
<comment type="caution">
    <text evidence="1">The sequence shown here is derived from an EMBL/GenBank/DDBJ whole genome shotgun (WGS) entry which is preliminary data.</text>
</comment>
<name>A0A919VQ42_9ACTN</name>
<accession>A0A919VQ42</accession>
<dbReference type="RefSeq" id="WP_212987459.1">
    <property type="nucleotide sequence ID" value="NZ_BAABEA010000003.1"/>
</dbReference>
<sequence>MKLSLNKRQVIIAGVVLAVVLVGLAVGRSAGEEQGGGVLDAPAERACTDFADGYPEARTAAARLALADKVSKSAAGSDNEAIADRVLAVGRSANESTTAWKADATALTKACRDAGWS</sequence>
<evidence type="ECO:0000313" key="1">
    <source>
        <dbReference type="EMBL" id="GIM64967.1"/>
    </source>
</evidence>
<dbReference type="AlphaFoldDB" id="A0A919VQ42"/>
<proteinExistence type="predicted"/>
<gene>
    <name evidence="1" type="ORF">Aau02nite_13880</name>
</gene>